<dbReference type="PRINTS" id="PR01036">
    <property type="entry name" value="TCRTETB"/>
</dbReference>
<organism evidence="8 9">
    <name type="scientific">Amycolatopsis cihanbeyliensis</name>
    <dbReference type="NCBI Taxonomy" id="1128664"/>
    <lineage>
        <taxon>Bacteria</taxon>
        <taxon>Bacillati</taxon>
        <taxon>Actinomycetota</taxon>
        <taxon>Actinomycetes</taxon>
        <taxon>Pseudonocardiales</taxon>
        <taxon>Pseudonocardiaceae</taxon>
        <taxon>Amycolatopsis</taxon>
    </lineage>
</organism>
<dbReference type="EMBL" id="VFML01000002">
    <property type="protein sequence ID" value="TQI94329.1"/>
    <property type="molecule type" value="Genomic_DNA"/>
</dbReference>
<dbReference type="SUPFAM" id="SSF103473">
    <property type="entry name" value="MFS general substrate transporter"/>
    <property type="match status" value="1"/>
</dbReference>
<evidence type="ECO:0000256" key="5">
    <source>
        <dbReference type="SAM" id="MobiDB-lite"/>
    </source>
</evidence>
<dbReference type="InterPro" id="IPR020846">
    <property type="entry name" value="MFS_dom"/>
</dbReference>
<evidence type="ECO:0000256" key="4">
    <source>
        <dbReference type="ARBA" id="ARBA00023136"/>
    </source>
</evidence>
<keyword evidence="2 6" id="KW-0812">Transmembrane</keyword>
<dbReference type="GO" id="GO:0022857">
    <property type="term" value="F:transmembrane transporter activity"/>
    <property type="evidence" value="ECO:0007669"/>
    <property type="project" value="InterPro"/>
</dbReference>
<dbReference type="GO" id="GO:0005886">
    <property type="term" value="C:plasma membrane"/>
    <property type="evidence" value="ECO:0007669"/>
    <property type="project" value="UniProtKB-SubCell"/>
</dbReference>
<feature type="transmembrane region" description="Helical" evidence="6">
    <location>
        <begin position="325"/>
        <end position="344"/>
    </location>
</feature>
<keyword evidence="3 6" id="KW-1133">Transmembrane helix</keyword>
<comment type="caution">
    <text evidence="8">The sequence shown here is derived from an EMBL/GenBank/DDBJ whole genome shotgun (WGS) entry which is preliminary data.</text>
</comment>
<dbReference type="Pfam" id="PF07690">
    <property type="entry name" value="MFS_1"/>
    <property type="match status" value="1"/>
</dbReference>
<sequence>MADGELGRTTTENGPEQGVLQRASRGRPWLTLVATVLGGVLVGLDGTATTIAAPYISAEVGATLGELELIANAYLVALAIALLPAGRLADRIGRRRTFVLGVLLFGLASLGIALSGTVTALVLFRVLQGLAGALLQPAALALLRNAFPPGKLGLPLGVWGGVNALAIGLGPVIGGVIVQGFSWEAVFLLNVPVAAVVIGLTFWAVVESKGAPKGVPGALRGLLRRRAVTLGAALVGFSSFGVFGLLFLLTLYLQNARGLPPIQAGAWMLPPTCVVVLSAPLGGLLAQRFGPRWPVSAGLLLVAAGLFSLAGLGTTSGFVDLLLPGALVGFGTGLCVIAATEAILGASPEESSGSASALQQMATQIGGVLGIAAVGTMMSWQVLRTIPVRIEQAGLPEPVADAVLRDTDAVAQGTVPAVLDGVEGSLGHAVQAVARLGFTDAMGVAMVLLAGVTLVGAVAALWLPRPAQEPDVRPEPEEPEPAGSATR</sequence>
<feature type="domain" description="Major facilitator superfamily (MFS) profile" evidence="7">
    <location>
        <begin position="31"/>
        <end position="468"/>
    </location>
</feature>
<feature type="transmembrane region" description="Helical" evidence="6">
    <location>
        <begin position="441"/>
        <end position="463"/>
    </location>
</feature>
<dbReference type="AlphaFoldDB" id="A0A542CU29"/>
<dbReference type="InterPro" id="IPR011701">
    <property type="entry name" value="MFS"/>
</dbReference>
<evidence type="ECO:0000256" key="1">
    <source>
        <dbReference type="ARBA" id="ARBA00004651"/>
    </source>
</evidence>
<feature type="transmembrane region" description="Helical" evidence="6">
    <location>
        <begin position="227"/>
        <end position="253"/>
    </location>
</feature>
<comment type="subcellular location">
    <subcellularLocation>
        <location evidence="1">Cell membrane</location>
        <topology evidence="1">Multi-pass membrane protein</topology>
    </subcellularLocation>
</comment>
<evidence type="ECO:0000256" key="3">
    <source>
        <dbReference type="ARBA" id="ARBA00022989"/>
    </source>
</evidence>
<dbReference type="RefSeq" id="WP_142003568.1">
    <property type="nucleotide sequence ID" value="NZ_VFML01000002.1"/>
</dbReference>
<protein>
    <submittedName>
        <fullName evidence="8">Putative MFS family arabinose efflux permease</fullName>
    </submittedName>
</protein>
<feature type="transmembrane region" description="Helical" evidence="6">
    <location>
        <begin position="159"/>
        <end position="181"/>
    </location>
</feature>
<evidence type="ECO:0000256" key="6">
    <source>
        <dbReference type="SAM" id="Phobius"/>
    </source>
</evidence>
<proteinExistence type="predicted"/>
<dbReference type="CDD" id="cd17321">
    <property type="entry name" value="MFS_MMR_MDR_like"/>
    <property type="match status" value="1"/>
</dbReference>
<feature type="transmembrane region" description="Helical" evidence="6">
    <location>
        <begin position="298"/>
        <end position="319"/>
    </location>
</feature>
<keyword evidence="9" id="KW-1185">Reference proteome</keyword>
<dbReference type="PANTHER" id="PTHR42718">
    <property type="entry name" value="MAJOR FACILITATOR SUPERFAMILY MULTIDRUG TRANSPORTER MFSC"/>
    <property type="match status" value="1"/>
</dbReference>
<dbReference type="PROSITE" id="PS00216">
    <property type="entry name" value="SUGAR_TRANSPORT_1"/>
    <property type="match status" value="1"/>
</dbReference>
<evidence type="ECO:0000313" key="9">
    <source>
        <dbReference type="Proteomes" id="UP000320876"/>
    </source>
</evidence>
<dbReference type="Gene3D" id="1.20.1250.20">
    <property type="entry name" value="MFS general substrate transporter like domains"/>
    <property type="match status" value="1"/>
</dbReference>
<dbReference type="PANTHER" id="PTHR42718:SF42">
    <property type="entry name" value="EXPORT PROTEIN"/>
    <property type="match status" value="1"/>
</dbReference>
<feature type="transmembrane region" description="Helical" evidence="6">
    <location>
        <begin position="69"/>
        <end position="86"/>
    </location>
</feature>
<feature type="transmembrane region" description="Helical" evidence="6">
    <location>
        <begin position="187"/>
        <end position="206"/>
    </location>
</feature>
<name>A0A542CU29_AMYCI</name>
<feature type="transmembrane region" description="Helical" evidence="6">
    <location>
        <begin position="265"/>
        <end position="286"/>
    </location>
</feature>
<reference evidence="8 9" key="1">
    <citation type="submission" date="2019-06" db="EMBL/GenBank/DDBJ databases">
        <title>Sequencing the genomes of 1000 actinobacteria strains.</title>
        <authorList>
            <person name="Klenk H.-P."/>
        </authorList>
    </citation>
    <scope>NUCLEOTIDE SEQUENCE [LARGE SCALE GENOMIC DNA]</scope>
    <source>
        <strain evidence="8 9">DSM 45679</strain>
    </source>
</reference>
<feature type="transmembrane region" description="Helical" evidence="6">
    <location>
        <begin position="29"/>
        <end position="57"/>
    </location>
</feature>
<feature type="transmembrane region" description="Helical" evidence="6">
    <location>
        <begin position="365"/>
        <end position="383"/>
    </location>
</feature>
<dbReference type="InterPro" id="IPR005829">
    <property type="entry name" value="Sugar_transporter_CS"/>
</dbReference>
<accession>A0A542CU29</accession>
<feature type="region of interest" description="Disordered" evidence="5">
    <location>
        <begin position="1"/>
        <end position="20"/>
    </location>
</feature>
<gene>
    <name evidence="8" type="ORF">FB471_6492</name>
</gene>
<dbReference type="PROSITE" id="PS50850">
    <property type="entry name" value="MFS"/>
    <property type="match status" value="1"/>
</dbReference>
<feature type="transmembrane region" description="Helical" evidence="6">
    <location>
        <begin position="98"/>
        <end position="124"/>
    </location>
</feature>
<dbReference type="InterPro" id="IPR036259">
    <property type="entry name" value="MFS_trans_sf"/>
</dbReference>
<feature type="region of interest" description="Disordered" evidence="5">
    <location>
        <begin position="466"/>
        <end position="487"/>
    </location>
</feature>
<evidence type="ECO:0000313" key="8">
    <source>
        <dbReference type="EMBL" id="TQI94329.1"/>
    </source>
</evidence>
<dbReference type="OrthoDB" id="7375466at2"/>
<evidence type="ECO:0000256" key="2">
    <source>
        <dbReference type="ARBA" id="ARBA00022692"/>
    </source>
</evidence>
<dbReference type="Proteomes" id="UP000320876">
    <property type="component" value="Unassembled WGS sequence"/>
</dbReference>
<keyword evidence="4 6" id="KW-0472">Membrane</keyword>
<evidence type="ECO:0000259" key="7">
    <source>
        <dbReference type="PROSITE" id="PS50850"/>
    </source>
</evidence>